<dbReference type="PROSITE" id="PS00138">
    <property type="entry name" value="SUBTILASE_SER"/>
    <property type="match status" value="1"/>
</dbReference>
<proteinExistence type="inferred from homology"/>
<evidence type="ECO:0000256" key="6">
    <source>
        <dbReference type="RuleBase" id="RU003355"/>
    </source>
</evidence>
<dbReference type="PROSITE" id="PS51892">
    <property type="entry name" value="SUBTILASE"/>
    <property type="match status" value="1"/>
</dbReference>
<evidence type="ECO:0000313" key="11">
    <source>
        <dbReference type="EMBL" id="NHC15899.1"/>
    </source>
</evidence>
<dbReference type="Proteomes" id="UP000800981">
    <property type="component" value="Unassembled WGS sequence"/>
</dbReference>
<evidence type="ECO:0000256" key="7">
    <source>
        <dbReference type="SAM" id="MobiDB-lite"/>
    </source>
</evidence>
<dbReference type="PANTHER" id="PTHR43806:SF11">
    <property type="entry name" value="CEREVISIN-RELATED"/>
    <property type="match status" value="1"/>
</dbReference>
<protein>
    <submittedName>
        <fullName evidence="11">S8 family serine peptidase</fullName>
    </submittedName>
</protein>
<evidence type="ECO:0000256" key="8">
    <source>
        <dbReference type="SAM" id="SignalP"/>
    </source>
</evidence>
<organism evidence="11 12">
    <name type="scientific">Motilibacter deserti</name>
    <dbReference type="NCBI Taxonomy" id="2714956"/>
    <lineage>
        <taxon>Bacteria</taxon>
        <taxon>Bacillati</taxon>
        <taxon>Actinomycetota</taxon>
        <taxon>Actinomycetes</taxon>
        <taxon>Motilibacterales</taxon>
        <taxon>Motilibacteraceae</taxon>
        <taxon>Motilibacter</taxon>
    </lineage>
</organism>
<name>A0ABX0H277_9ACTN</name>
<keyword evidence="4 5" id="KW-0720">Serine protease</keyword>
<dbReference type="InterPro" id="IPR023828">
    <property type="entry name" value="Peptidase_S8_Ser-AS"/>
</dbReference>
<keyword evidence="8" id="KW-0732">Signal</keyword>
<feature type="active site" description="Charge relay system" evidence="5">
    <location>
        <position position="198"/>
    </location>
</feature>
<dbReference type="PROSITE" id="PS00137">
    <property type="entry name" value="SUBTILASE_HIS"/>
    <property type="match status" value="1"/>
</dbReference>
<feature type="chain" id="PRO_5046167660" evidence="8">
    <location>
        <begin position="31"/>
        <end position="1108"/>
    </location>
</feature>
<evidence type="ECO:0000256" key="4">
    <source>
        <dbReference type="ARBA" id="ARBA00022825"/>
    </source>
</evidence>
<feature type="domain" description="Peptidase S8/S53" evidence="9">
    <location>
        <begin position="189"/>
        <end position="629"/>
    </location>
</feature>
<evidence type="ECO:0000256" key="2">
    <source>
        <dbReference type="ARBA" id="ARBA00022670"/>
    </source>
</evidence>
<gene>
    <name evidence="11" type="ORF">G9H71_19125</name>
</gene>
<dbReference type="SUPFAM" id="SSF52743">
    <property type="entry name" value="Subtilisin-like"/>
    <property type="match status" value="1"/>
</dbReference>
<keyword evidence="3 5" id="KW-0378">Hydrolase</keyword>
<dbReference type="InterPro" id="IPR007280">
    <property type="entry name" value="Peptidase_C_arc/bac"/>
</dbReference>
<sequence>MRGRAARGVAGAAALAAVLAAATTPASAQAAAAPAAADPVPVTGGELEIKADAGPADKLGGADEQKLAQLRADRETWTTIMIGTAAGKAAEVAAAITKAGGYVRYAAPELDYVSARVKTSNVEKTASLKTVRAVDLDQVIELSDPAPAGGGASVAAAAPGPQTPDDNPYMPTRETGSIAFKQDNPTWDGRGVTIGILDSGVDLGHPSLNTTSTGERKIVDNFSATDPVTEGSLISDGDATWIPMVTAVSGPGATINGVRYTIPTGSYRFRQVVEAQTDQPECEICGDLNRDGDKTDRIGVLWDKANKRVLVDSDDDKDFTDEAWMTPYKESGQVGELGRDNPATAIRESIPFTVNYRENLSLLPVGINATYDFVDIALASGEHGSHVAGIAAGHSFFGGQMDGQAPGAKLVSARACAFGAGCTEAALRDGMVMLALDGVDIINMSIGGLPTVNDADNDRARLYNDIINELGVQIVISAGNSSNALNTVGDPAVASDVVAVGATISRESWQVNYGSDSAYDFGMMPFSSGGPREDGGFKPDITAPGSAIASINTWLPGGPTPESGYSLPPGYAMLQGTSMASPQAAGAMALLLGAAKATNRPVSTSQLRYAVYSTAGFSEGIPAFLQGRGQIDVPAAWAAIKGKRYTSQAFTVSAPTCTAVWRDLGRLGADDTRPGTGLYNRCAPGEGGQAPGESRTYPVTITRTAGPAGSTYTKLSFTGNDGTFSVSPEKLNIALNTPTTVYVTAKPTAGAHSAILQVDDPATRGWDQSMMAVVVAGESAPGPQYTWSTSGVSQRNLAQRYYLTVPEGVKALDVSMTGQAAGSQVRFLSFHPYGVPLDSTSTPNCYPNYGTPEGNGCNPFRRVYSNPTPGVWEFLVESRRTTPLADNPFTLTAKLLGATVTPAQQTVASATVGQPVPLSWTVRNDFGQATLRGQGGPLGSVREERPTVAASGDAKYVDYEITIPAGTTRFETSIGNTTDPQADLDLYLLTPAGSIVTYDADADSEESIVWDNPTPGTYIVEVEGYAVPAGTTQFDYRDAFYAPSLGTLAVTSPAVTLAQGETTTVTGTLTALTAPAAGRTLTGVMNVLNDTGAVLGTGRVDVSAVVAP</sequence>
<dbReference type="InterPro" id="IPR015500">
    <property type="entry name" value="Peptidase_S8_subtilisin-rel"/>
</dbReference>
<feature type="active site" description="Charge relay system" evidence="5">
    <location>
        <position position="578"/>
    </location>
</feature>
<dbReference type="Pfam" id="PF04151">
    <property type="entry name" value="PPC"/>
    <property type="match status" value="1"/>
</dbReference>
<dbReference type="PANTHER" id="PTHR43806">
    <property type="entry name" value="PEPTIDASE S8"/>
    <property type="match status" value="1"/>
</dbReference>
<dbReference type="InterPro" id="IPR050131">
    <property type="entry name" value="Peptidase_S8_subtilisin-like"/>
</dbReference>
<comment type="caution">
    <text evidence="11">The sequence shown here is derived from an EMBL/GenBank/DDBJ whole genome shotgun (WGS) entry which is preliminary data.</text>
</comment>
<dbReference type="Gene3D" id="3.40.50.200">
    <property type="entry name" value="Peptidase S8/S53 domain"/>
    <property type="match status" value="2"/>
</dbReference>
<evidence type="ECO:0000256" key="1">
    <source>
        <dbReference type="ARBA" id="ARBA00011073"/>
    </source>
</evidence>
<evidence type="ECO:0000259" key="9">
    <source>
        <dbReference type="Pfam" id="PF00082"/>
    </source>
</evidence>
<accession>A0ABX0H277</accession>
<comment type="similarity">
    <text evidence="1 5 6">Belongs to the peptidase S8 family.</text>
</comment>
<dbReference type="InterPro" id="IPR023827">
    <property type="entry name" value="Peptidase_S8_Asp-AS"/>
</dbReference>
<dbReference type="InterPro" id="IPR036852">
    <property type="entry name" value="Peptidase_S8/S53_dom_sf"/>
</dbReference>
<dbReference type="InterPro" id="IPR000209">
    <property type="entry name" value="Peptidase_S8/S53_dom"/>
</dbReference>
<feature type="domain" description="Peptidase C-terminal archaeal/bacterial" evidence="10">
    <location>
        <begin position="958"/>
        <end position="1024"/>
    </location>
</feature>
<evidence type="ECO:0000256" key="3">
    <source>
        <dbReference type="ARBA" id="ARBA00022801"/>
    </source>
</evidence>
<evidence type="ECO:0000313" key="12">
    <source>
        <dbReference type="Proteomes" id="UP000800981"/>
    </source>
</evidence>
<keyword evidence="2 5" id="KW-0645">Protease</keyword>
<dbReference type="EMBL" id="JAANNP010000067">
    <property type="protein sequence ID" value="NHC15899.1"/>
    <property type="molecule type" value="Genomic_DNA"/>
</dbReference>
<dbReference type="InterPro" id="IPR022398">
    <property type="entry name" value="Peptidase_S8_His-AS"/>
</dbReference>
<feature type="active site" description="Charge relay system" evidence="5">
    <location>
        <position position="383"/>
    </location>
</feature>
<reference evidence="11 12" key="1">
    <citation type="submission" date="2020-03" db="EMBL/GenBank/DDBJ databases">
        <title>Two novel Motilibacter sp.</title>
        <authorList>
            <person name="Liu S."/>
        </authorList>
    </citation>
    <scope>NUCLEOTIDE SEQUENCE [LARGE SCALE GENOMIC DNA]</scope>
    <source>
        <strain evidence="11 12">E257</strain>
    </source>
</reference>
<feature type="region of interest" description="Disordered" evidence="7">
    <location>
        <begin position="145"/>
        <end position="169"/>
    </location>
</feature>
<feature type="signal peptide" evidence="8">
    <location>
        <begin position="1"/>
        <end position="30"/>
    </location>
</feature>
<evidence type="ECO:0000256" key="5">
    <source>
        <dbReference type="PROSITE-ProRule" id="PRU01240"/>
    </source>
</evidence>
<dbReference type="PROSITE" id="PS00136">
    <property type="entry name" value="SUBTILASE_ASP"/>
    <property type="match status" value="1"/>
</dbReference>
<keyword evidence="12" id="KW-1185">Reference proteome</keyword>
<dbReference type="Pfam" id="PF00082">
    <property type="entry name" value="Peptidase_S8"/>
    <property type="match status" value="1"/>
</dbReference>
<dbReference type="Gene3D" id="2.60.120.380">
    <property type="match status" value="1"/>
</dbReference>
<evidence type="ECO:0000259" key="10">
    <source>
        <dbReference type="Pfam" id="PF04151"/>
    </source>
</evidence>
<dbReference type="PRINTS" id="PR00723">
    <property type="entry name" value="SUBTILISIN"/>
</dbReference>